<gene>
    <name evidence="4" type="ORF">FEN17_20180</name>
</gene>
<dbReference type="InterPro" id="IPR013694">
    <property type="entry name" value="VIT"/>
</dbReference>
<protein>
    <submittedName>
        <fullName evidence="4">XrtN system VIT domain-containing protein</fullName>
    </submittedName>
</protein>
<feature type="domain" description="VIT" evidence="3">
    <location>
        <begin position="341"/>
        <end position="473"/>
    </location>
</feature>
<evidence type="ECO:0000259" key="3">
    <source>
        <dbReference type="PROSITE" id="PS51468"/>
    </source>
</evidence>
<evidence type="ECO:0000313" key="5">
    <source>
        <dbReference type="Proteomes" id="UP000306402"/>
    </source>
</evidence>
<sequence length="855" mass="96524">MKTTMPTIPVQPDQKTEEPQNQQISPTSLVIDFDYMLGLACLIFNFATLLALQKKLSLPLLEVGSFVITYLVACFYTAWLLAKGKIRMLWKKQPNEFLAHRILLGFIWLVSCFSLNLSMSVFNTSAPWLSAAIIICVLAGVVFTLEEWLPQAVKNVVHFLIASSTVLWCYYALYLIRLYPVSLLALMALGISVHSFIPLLISITYINILVQKWKIYRRYLLAGILAPLLFIVGFSIKWNRISSEISHKTNVIAAGKNNALPDWILLGQSVGSDWVSKKIIIGDLAYQMPTEFFSFGPTMTNLGQLAQHDPLVFIASFFMPKPALDQQDRIKLLNVIFDGRHYTQERLWSGSDLVTSHVATEAKIYPEFRLAYTEKTISIESRARQTLMQEEALYTFHLPEGSVVSSLSLWIDGVEQKSYLTTQAKADLAYKTIVGVETRDPSVIHWQEGNTLKIKVFPCTSEEERKFKIGITSPLKFENNQLVYENAWFNGPATSQASETIKLDFTQEISGLKLPFKSEKAGSKLVFNGRYQSDWDARFNAPPVSDAGFTFNGKSYSMLPVQAVPESFAAKAIYLDINSSWSEEEFDEIFYVLKNKPVYVFDQNFKLLNHENREAIFEKLSAFNYSLFPVHLVADRENALLITKGTAISPNVKDLSGSHFSNALSQDKILSPLKTLNLSTELSPYLKTLQELRIIRSEERSLTEIRNLLSRNQFPANAEANESMLKIGNSGLVIVESNVPVKQNAPDHLLRLFAYNHIMKQAGRHYLDKSFQSDSVLQASLVSEASLAHIVTPVSSMIVLESQKDYDRFDIKKSKNSLDNASLKSSGAVPEPHEWALIVLFALLAGYYTFRNYAR</sequence>
<dbReference type="AlphaFoldDB" id="A0A5R9KRL7"/>
<feature type="transmembrane region" description="Helical" evidence="2">
    <location>
        <begin position="33"/>
        <end position="52"/>
    </location>
</feature>
<keyword evidence="5" id="KW-1185">Reference proteome</keyword>
<organism evidence="4 5">
    <name type="scientific">Dyadobacter luticola</name>
    <dbReference type="NCBI Taxonomy" id="1979387"/>
    <lineage>
        <taxon>Bacteria</taxon>
        <taxon>Pseudomonadati</taxon>
        <taxon>Bacteroidota</taxon>
        <taxon>Cytophagia</taxon>
        <taxon>Cytophagales</taxon>
        <taxon>Spirosomataceae</taxon>
        <taxon>Dyadobacter</taxon>
    </lineage>
</organism>
<accession>A0A5R9KRL7</accession>
<feature type="transmembrane region" description="Helical" evidence="2">
    <location>
        <begin position="58"/>
        <end position="81"/>
    </location>
</feature>
<feature type="transmembrane region" description="Helical" evidence="2">
    <location>
        <begin position="157"/>
        <end position="176"/>
    </location>
</feature>
<dbReference type="OrthoDB" id="1801976at2"/>
<evidence type="ECO:0000313" key="4">
    <source>
        <dbReference type="EMBL" id="TLU98912.1"/>
    </source>
</evidence>
<feature type="transmembrane region" description="Helical" evidence="2">
    <location>
        <begin position="219"/>
        <end position="238"/>
    </location>
</feature>
<dbReference type="EMBL" id="VCEJ01000005">
    <property type="protein sequence ID" value="TLU98912.1"/>
    <property type="molecule type" value="Genomic_DNA"/>
</dbReference>
<evidence type="ECO:0000256" key="2">
    <source>
        <dbReference type="SAM" id="Phobius"/>
    </source>
</evidence>
<feature type="transmembrane region" description="Helical" evidence="2">
    <location>
        <begin position="182"/>
        <end position="207"/>
    </location>
</feature>
<dbReference type="PROSITE" id="PS51468">
    <property type="entry name" value="VIT"/>
    <property type="match status" value="1"/>
</dbReference>
<evidence type="ECO:0000256" key="1">
    <source>
        <dbReference type="SAM" id="MobiDB-lite"/>
    </source>
</evidence>
<keyword evidence="2" id="KW-1133">Transmembrane helix</keyword>
<proteinExistence type="predicted"/>
<dbReference type="RefSeq" id="WP_138367202.1">
    <property type="nucleotide sequence ID" value="NZ_VCEJ01000005.1"/>
</dbReference>
<feature type="transmembrane region" description="Helical" evidence="2">
    <location>
        <begin position="128"/>
        <end position="145"/>
    </location>
</feature>
<dbReference type="Pfam" id="PF08487">
    <property type="entry name" value="VIT"/>
    <property type="match status" value="1"/>
</dbReference>
<feature type="region of interest" description="Disordered" evidence="1">
    <location>
        <begin position="1"/>
        <end position="23"/>
    </location>
</feature>
<feature type="transmembrane region" description="Helical" evidence="2">
    <location>
        <begin position="102"/>
        <end position="122"/>
    </location>
</feature>
<keyword evidence="2" id="KW-0812">Transmembrane</keyword>
<dbReference type="NCBIfam" id="TIGR04477">
    <property type="entry name" value="sorted_by_XrtN"/>
    <property type="match status" value="1"/>
</dbReference>
<keyword evidence="2" id="KW-0472">Membrane</keyword>
<dbReference type="Proteomes" id="UP000306402">
    <property type="component" value="Unassembled WGS sequence"/>
</dbReference>
<dbReference type="InterPro" id="IPR031005">
    <property type="entry name" value="Sorted_by_XrtN"/>
</dbReference>
<name>A0A5R9KRL7_9BACT</name>
<reference evidence="4 5" key="1">
    <citation type="submission" date="2019-05" db="EMBL/GenBank/DDBJ databases">
        <authorList>
            <person name="Qu J.-H."/>
        </authorList>
    </citation>
    <scope>NUCLEOTIDE SEQUENCE [LARGE SCALE GENOMIC DNA]</scope>
    <source>
        <strain evidence="4 5">T17</strain>
    </source>
</reference>
<comment type="caution">
    <text evidence="4">The sequence shown here is derived from an EMBL/GenBank/DDBJ whole genome shotgun (WGS) entry which is preliminary data.</text>
</comment>